<keyword evidence="2" id="KW-1185">Reference proteome</keyword>
<protein>
    <submittedName>
        <fullName evidence="1">Ribosome biogenesis protein ytm1</fullName>
    </submittedName>
</protein>
<dbReference type="EMBL" id="JAMZIH010002431">
    <property type="protein sequence ID" value="KAJ1677448.1"/>
    <property type="molecule type" value="Genomic_DNA"/>
</dbReference>
<dbReference type="Proteomes" id="UP001145114">
    <property type="component" value="Unassembled WGS sequence"/>
</dbReference>
<organism evidence="1 2">
    <name type="scientific">Spiromyces aspiralis</name>
    <dbReference type="NCBI Taxonomy" id="68401"/>
    <lineage>
        <taxon>Eukaryota</taxon>
        <taxon>Fungi</taxon>
        <taxon>Fungi incertae sedis</taxon>
        <taxon>Zoopagomycota</taxon>
        <taxon>Kickxellomycotina</taxon>
        <taxon>Kickxellomycetes</taxon>
        <taxon>Kickxellales</taxon>
        <taxon>Kickxellaceae</taxon>
        <taxon>Spiromyces</taxon>
    </lineage>
</organism>
<comment type="caution">
    <text evidence="1">The sequence shown here is derived from an EMBL/GenBank/DDBJ whole genome shotgun (WGS) entry which is preliminary data.</text>
</comment>
<accession>A0ACC1HNV9</accession>
<reference evidence="1" key="1">
    <citation type="submission" date="2022-06" db="EMBL/GenBank/DDBJ databases">
        <title>Phylogenomic reconstructions and comparative analyses of Kickxellomycotina fungi.</title>
        <authorList>
            <person name="Reynolds N.K."/>
            <person name="Stajich J.E."/>
            <person name="Barry K."/>
            <person name="Grigoriev I.V."/>
            <person name="Crous P."/>
            <person name="Smith M.E."/>
        </authorList>
    </citation>
    <scope>NUCLEOTIDE SEQUENCE</scope>
    <source>
        <strain evidence="1">RSA 2271</strain>
    </source>
</reference>
<feature type="non-terminal residue" evidence="1">
    <location>
        <position position="205"/>
    </location>
</feature>
<name>A0ACC1HNV9_9FUNG</name>
<sequence length="205" mass="22313">MSDKDVQVQILLVPRQTKYRIPDTPILVPGRLQRYGLSEIVNHLLGLDKPVPFDFLIDNQFLRKSLLEYLQENGVSLETVVTIEYIESMLPPKQLASADQGDWISSISTLDEHFLVASYDGTVCVRNTSLECESTLSGGHRGLPVKATAAIPGDSRTRFVSSGQDNTVVGWGVIEGGGNEPGPLYRGMGHTGSVDSVCANQMGTH</sequence>
<proteinExistence type="predicted"/>
<evidence type="ECO:0000313" key="2">
    <source>
        <dbReference type="Proteomes" id="UP001145114"/>
    </source>
</evidence>
<gene>
    <name evidence="1" type="primary">YTM1_4</name>
    <name evidence="1" type="ORF">EV182_006147</name>
</gene>
<evidence type="ECO:0000313" key="1">
    <source>
        <dbReference type="EMBL" id="KAJ1677448.1"/>
    </source>
</evidence>